<dbReference type="PANTHER" id="PTHR11795">
    <property type="entry name" value="BRANCHED-CHAIN AMINO ACID TRANSPORT SYSTEM PERMEASE PROTEIN LIVH"/>
    <property type="match status" value="1"/>
</dbReference>
<dbReference type="GO" id="GO:0006865">
    <property type="term" value="P:amino acid transport"/>
    <property type="evidence" value="ECO:0007669"/>
    <property type="project" value="UniProtKB-KW"/>
</dbReference>
<dbReference type="OrthoDB" id="9807115at2"/>
<keyword evidence="5" id="KW-0029">Amino-acid transport</keyword>
<dbReference type="Proteomes" id="UP000030960">
    <property type="component" value="Unassembled WGS sequence"/>
</dbReference>
<comment type="subcellular location">
    <subcellularLocation>
        <location evidence="1">Cell membrane</location>
        <topology evidence="1">Multi-pass membrane protein</topology>
    </subcellularLocation>
</comment>
<evidence type="ECO:0000256" key="7">
    <source>
        <dbReference type="ARBA" id="ARBA00023136"/>
    </source>
</evidence>
<dbReference type="GO" id="GO:0005886">
    <property type="term" value="C:plasma membrane"/>
    <property type="evidence" value="ECO:0007669"/>
    <property type="project" value="UniProtKB-SubCell"/>
</dbReference>
<evidence type="ECO:0000256" key="9">
    <source>
        <dbReference type="SAM" id="Phobius"/>
    </source>
</evidence>
<evidence type="ECO:0000256" key="1">
    <source>
        <dbReference type="ARBA" id="ARBA00004651"/>
    </source>
</evidence>
<dbReference type="RefSeq" id="WP_043136545.1">
    <property type="nucleotide sequence ID" value="NZ_JSUQ01000001.1"/>
</dbReference>
<comment type="similarity">
    <text evidence="8">Belongs to the binding-protein-dependent transport system permease family. LivHM subfamily.</text>
</comment>
<evidence type="ECO:0000256" key="3">
    <source>
        <dbReference type="ARBA" id="ARBA00022475"/>
    </source>
</evidence>
<keyword evidence="6 9" id="KW-1133">Transmembrane helix</keyword>
<comment type="caution">
    <text evidence="10">The sequence shown here is derived from an EMBL/GenBank/DDBJ whole genome shotgun (WGS) entry which is preliminary data.</text>
</comment>
<feature type="transmembrane region" description="Helical" evidence="9">
    <location>
        <begin position="273"/>
        <end position="296"/>
    </location>
</feature>
<evidence type="ECO:0000313" key="10">
    <source>
        <dbReference type="EMBL" id="KHQ55326.1"/>
    </source>
</evidence>
<dbReference type="CDD" id="cd06582">
    <property type="entry name" value="TM_PBP1_LivH_like"/>
    <property type="match status" value="1"/>
</dbReference>
<keyword evidence="4 9" id="KW-0812">Transmembrane</keyword>
<dbReference type="Pfam" id="PF02653">
    <property type="entry name" value="BPD_transp_2"/>
    <property type="match status" value="1"/>
</dbReference>
<dbReference type="PATRIC" id="fig|1515334.3.peg.364"/>
<organism evidence="10 11">
    <name type="scientific">Mameliella alba</name>
    <dbReference type="NCBI Taxonomy" id="561184"/>
    <lineage>
        <taxon>Bacteria</taxon>
        <taxon>Pseudomonadati</taxon>
        <taxon>Pseudomonadota</taxon>
        <taxon>Alphaproteobacteria</taxon>
        <taxon>Rhodobacterales</taxon>
        <taxon>Roseobacteraceae</taxon>
        <taxon>Mameliella</taxon>
    </lineage>
</organism>
<name>A0A0B3SF60_9RHOB</name>
<feature type="transmembrane region" description="Helical" evidence="9">
    <location>
        <begin position="66"/>
        <end position="85"/>
    </location>
</feature>
<accession>A0A0B3SF60</accession>
<dbReference type="InterPro" id="IPR001851">
    <property type="entry name" value="ABC_transp_permease"/>
</dbReference>
<reference evidence="10 11" key="1">
    <citation type="submission" date="2014-10" db="EMBL/GenBank/DDBJ databases">
        <title>Genome sequence of Ponticoccus sp. strain UMTAT08 isolated from clonal culture of toxic dinoflagellate Alexandrium tamiyavanichii.</title>
        <authorList>
            <person name="Gan H.Y."/>
            <person name="Muhd D.-D."/>
            <person name="Mohd Noor M.E."/>
            <person name="Yeong Y.S."/>
            <person name="Usup G."/>
        </authorList>
    </citation>
    <scope>NUCLEOTIDE SEQUENCE [LARGE SCALE GENOMIC DNA]</scope>
    <source>
        <strain evidence="10 11">UMTAT08</strain>
    </source>
</reference>
<sequence>MTTTLILEQILNGLQSGIMLFLMAAGLTLIFGVMGLINLAHGSLYMVGAFCAAAAAAATGSFALGLVAALAGAAAAGALIELVVIRRLYDRDHLDQVLATFALILVFSEGTRWVFGSFPLYLDVPDALSGPVTLPGGIEYPLYRLTLILAGLAVAAGLFWLIARTRIGVQIRAGENDREMIAALGVDIDRLYTFIFALGAALAGLAGALVGAIQSVQVGMGEPVLILAFVTIVIGGIGSIKGALVGALLVGLTDTLGSVFLPELFKLFMAPAAATQTGASLSSMAIYILMAVVLIWRPTGLFGARA</sequence>
<feature type="transmembrane region" description="Helical" evidence="9">
    <location>
        <begin position="225"/>
        <end position="252"/>
    </location>
</feature>
<keyword evidence="11" id="KW-1185">Reference proteome</keyword>
<evidence type="ECO:0000256" key="5">
    <source>
        <dbReference type="ARBA" id="ARBA00022970"/>
    </source>
</evidence>
<dbReference type="STRING" id="561184.SAMN05216376_103365"/>
<keyword evidence="7 9" id="KW-0472">Membrane</keyword>
<dbReference type="GO" id="GO:0022857">
    <property type="term" value="F:transmembrane transporter activity"/>
    <property type="evidence" value="ECO:0007669"/>
    <property type="project" value="InterPro"/>
</dbReference>
<protein>
    <submittedName>
        <fullName evidence="10">Inner-membrane translocator</fullName>
    </submittedName>
</protein>
<evidence type="ECO:0000256" key="8">
    <source>
        <dbReference type="ARBA" id="ARBA00037998"/>
    </source>
</evidence>
<evidence type="ECO:0000256" key="2">
    <source>
        <dbReference type="ARBA" id="ARBA00022448"/>
    </source>
</evidence>
<feature type="transmembrane region" description="Helical" evidence="9">
    <location>
        <begin position="17"/>
        <end position="37"/>
    </location>
</feature>
<feature type="transmembrane region" description="Helical" evidence="9">
    <location>
        <begin position="142"/>
        <end position="163"/>
    </location>
</feature>
<dbReference type="PANTHER" id="PTHR11795:SF442">
    <property type="entry name" value="ABC TRANSPORTER ATP-BINDING PROTEIN"/>
    <property type="match status" value="1"/>
</dbReference>
<gene>
    <name evidence="10" type="ORF">OA50_00362</name>
</gene>
<dbReference type="AlphaFoldDB" id="A0A0B3SF60"/>
<evidence type="ECO:0000256" key="4">
    <source>
        <dbReference type="ARBA" id="ARBA00022692"/>
    </source>
</evidence>
<evidence type="ECO:0000313" key="11">
    <source>
        <dbReference type="Proteomes" id="UP000030960"/>
    </source>
</evidence>
<proteinExistence type="inferred from homology"/>
<evidence type="ECO:0000256" key="6">
    <source>
        <dbReference type="ARBA" id="ARBA00022989"/>
    </source>
</evidence>
<keyword evidence="2" id="KW-0813">Transport</keyword>
<feature type="transmembrane region" description="Helical" evidence="9">
    <location>
        <begin position="97"/>
        <end position="122"/>
    </location>
</feature>
<dbReference type="EMBL" id="JSUQ01000001">
    <property type="protein sequence ID" value="KHQ55326.1"/>
    <property type="molecule type" value="Genomic_DNA"/>
</dbReference>
<feature type="transmembrane region" description="Helical" evidence="9">
    <location>
        <begin position="191"/>
        <end position="213"/>
    </location>
</feature>
<dbReference type="InterPro" id="IPR052157">
    <property type="entry name" value="BCAA_transport_permease"/>
</dbReference>
<keyword evidence="3" id="KW-1003">Cell membrane</keyword>